<gene>
    <name evidence="3 4" type="primary">LOC117649361</name>
</gene>
<sequence>MDSMESWGKIWNLHRDRPEVHQKVQAACATIVRNRHHGDVNHKKLMEANLIVLEYCGDFNCQSHLLKMIISDERVQLYNDWFAAAWFMGRPKTFYAFMNLLASEISVSDFLNIYNDELEFQFLYSAQCVLVRWQDESQAHAGHVGLHLNCGTKTISLSGLQAVPTEFSAEGLFVLRSTEIKKVQVLNVDDPHGFGKLQGIRIETTKGQLFVHTDPHIVDWTMFCNFVNFISKVTVEFERYPKEGSNVTDLNGNELQSKRTSHDFGQSFNFCANEDAVLLQPVVQNSVFQVSSSQDALKTLAINSDSNDIEICHHYKRVSNESCNDSDTADESHDQISVPVNKFLKNECEGEKKAEVNCSLEDTDNGKESHQHDNSNVANSQEDNNLLQLLAAKPKMPHYADLDAGNTPNTEEDTSSQLVAVEDNDAHVATMVYPKTKSKRGRRKTLNTTGKPRLASPVSSKVRGEAQEESDKSDSELMGTPRRITRRYTQHIKDAMGGDADSEFKTPIEPPKSFSRKRAPNRKRKSDDDTSFTTEVETSPTSAILPSQPGAEDTTDTSPFKSARPSSGDESGTFSAVDEIMESTLPPKVPDSMPTLETPIATPVRDPEDSLIQSDFNNIHEKLNEELKSDALKEETTYMPDPLPIFPSNMPPTAAPAIPAYLLQGPPTAIPLHANPPLRSSGFRNYNMCLPPKQRRYDDDDDLKSENGDIWEMNAMDSSSDTSYLENAGSAVLLPADDNGFSSTPDALKTTAPIGEMNNLQQFSEICSNVENTDEHQ</sequence>
<evidence type="ECO:0000313" key="4">
    <source>
        <dbReference type="RefSeq" id="XP_034247937.1"/>
    </source>
</evidence>
<feature type="compositionally biased region" description="Basic and acidic residues" evidence="1">
    <location>
        <begin position="462"/>
        <end position="475"/>
    </location>
</feature>
<dbReference type="GeneID" id="117649361"/>
<organism evidence="4">
    <name type="scientific">Thrips palmi</name>
    <name type="common">Melon thrips</name>
    <dbReference type="NCBI Taxonomy" id="161013"/>
    <lineage>
        <taxon>Eukaryota</taxon>
        <taxon>Metazoa</taxon>
        <taxon>Ecdysozoa</taxon>
        <taxon>Arthropoda</taxon>
        <taxon>Hexapoda</taxon>
        <taxon>Insecta</taxon>
        <taxon>Pterygota</taxon>
        <taxon>Neoptera</taxon>
        <taxon>Paraneoptera</taxon>
        <taxon>Thysanoptera</taxon>
        <taxon>Terebrantia</taxon>
        <taxon>Thripoidea</taxon>
        <taxon>Thripidae</taxon>
        <taxon>Thrips</taxon>
    </lineage>
</organism>
<reference evidence="3 4" key="1">
    <citation type="submission" date="2025-04" db="UniProtKB">
        <authorList>
            <consortium name="RefSeq"/>
        </authorList>
    </citation>
    <scope>IDENTIFICATION</scope>
    <source>
        <tissue evidence="3 4">Total insect</tissue>
    </source>
</reference>
<dbReference type="OrthoDB" id="10672107at2759"/>
<feature type="region of interest" description="Disordered" evidence="1">
    <location>
        <begin position="433"/>
        <end position="573"/>
    </location>
</feature>
<feature type="compositionally biased region" description="Basic residues" evidence="1">
    <location>
        <begin position="436"/>
        <end position="445"/>
    </location>
</feature>
<keyword evidence="2" id="KW-1185">Reference proteome</keyword>
<dbReference type="AlphaFoldDB" id="A0A6P8ZRW3"/>
<feature type="compositionally biased region" description="Polar residues" evidence="1">
    <location>
        <begin position="556"/>
        <end position="573"/>
    </location>
</feature>
<evidence type="ECO:0000313" key="2">
    <source>
        <dbReference type="Proteomes" id="UP000515158"/>
    </source>
</evidence>
<feature type="compositionally biased region" description="Basic and acidic residues" evidence="1">
    <location>
        <begin position="364"/>
        <end position="373"/>
    </location>
</feature>
<dbReference type="Proteomes" id="UP000515158">
    <property type="component" value="Unplaced"/>
</dbReference>
<name>A0A6P8ZRW3_THRPL</name>
<evidence type="ECO:0000313" key="3">
    <source>
        <dbReference type="RefSeq" id="XP_034247936.1"/>
    </source>
</evidence>
<feature type="compositionally biased region" description="Basic and acidic residues" evidence="1">
    <location>
        <begin position="491"/>
        <end position="506"/>
    </location>
</feature>
<feature type="compositionally biased region" description="Basic residues" evidence="1">
    <location>
        <begin position="514"/>
        <end position="524"/>
    </location>
</feature>
<feature type="compositionally biased region" description="Polar residues" evidence="1">
    <location>
        <begin position="531"/>
        <end position="545"/>
    </location>
</feature>
<proteinExistence type="predicted"/>
<feature type="region of interest" description="Disordered" evidence="1">
    <location>
        <begin position="361"/>
        <end position="381"/>
    </location>
</feature>
<evidence type="ECO:0000256" key="1">
    <source>
        <dbReference type="SAM" id="MobiDB-lite"/>
    </source>
</evidence>
<dbReference type="KEGG" id="tpal:117649361"/>
<dbReference type="RefSeq" id="XP_034247937.1">
    <property type="nucleotide sequence ID" value="XM_034392046.1"/>
</dbReference>
<protein>
    <submittedName>
        <fullName evidence="3 4">Uncharacterized protein LOC117649361</fullName>
    </submittedName>
</protein>
<dbReference type="RefSeq" id="XP_034247936.1">
    <property type="nucleotide sequence ID" value="XM_034392045.1"/>
</dbReference>
<accession>A0A6P8ZRW3</accession>